<evidence type="ECO:0000256" key="3">
    <source>
        <dbReference type="ARBA" id="ARBA00022741"/>
    </source>
</evidence>
<comment type="subcellular location">
    <subcellularLocation>
        <location evidence="1">Cell membrane</location>
        <topology evidence="1">Multi-pass membrane protein</topology>
    </subcellularLocation>
</comment>
<dbReference type="PANTHER" id="PTHR24221">
    <property type="entry name" value="ATP-BINDING CASSETTE SUB-FAMILY B"/>
    <property type="match status" value="1"/>
</dbReference>
<evidence type="ECO:0000259" key="9">
    <source>
        <dbReference type="PROSITE" id="PS50929"/>
    </source>
</evidence>
<evidence type="ECO:0000313" key="12">
    <source>
        <dbReference type="Proteomes" id="UP001524570"/>
    </source>
</evidence>
<dbReference type="InterPro" id="IPR017871">
    <property type="entry name" value="ABC_transporter-like_CS"/>
</dbReference>
<dbReference type="PROSITE" id="PS00211">
    <property type="entry name" value="ABC_TRANSPORTER_1"/>
    <property type="match status" value="1"/>
</dbReference>
<dbReference type="SMART" id="SM00382">
    <property type="entry name" value="AAA"/>
    <property type="match status" value="1"/>
</dbReference>
<dbReference type="PROSITE" id="PS50929">
    <property type="entry name" value="ABC_TM1F"/>
    <property type="match status" value="1"/>
</dbReference>
<keyword evidence="5 7" id="KW-1133">Transmembrane helix</keyword>
<evidence type="ECO:0000313" key="11">
    <source>
        <dbReference type="EMBL" id="MCQ8116422.1"/>
    </source>
</evidence>
<evidence type="ECO:0000256" key="4">
    <source>
        <dbReference type="ARBA" id="ARBA00022840"/>
    </source>
</evidence>
<keyword evidence="3" id="KW-0547">Nucleotide-binding</keyword>
<dbReference type="EMBL" id="JANIBL010000006">
    <property type="protein sequence ID" value="MCQ8116422.1"/>
    <property type="molecule type" value="Genomic_DNA"/>
</dbReference>
<feature type="domain" description="ABC transmembrane type-1" evidence="9">
    <location>
        <begin position="167"/>
        <end position="446"/>
    </location>
</feature>
<proteinExistence type="predicted"/>
<comment type="caution">
    <text evidence="11">The sequence shown here is derived from an EMBL/GenBank/DDBJ whole genome shotgun (WGS) entry which is preliminary data.</text>
</comment>
<sequence length="705" mass="77364">MKYRNYSHYSSYLQTTAAECGLACLGYVAACHGAEHTMSDLRAKYAVSLRGSTLMDLVGIGAALGFSCRPLRLELNELDQLSLPCILHWQMSHFVVLKKVTRGRVLIHDPAKGERVVSPAEVNKLFTGMALELTPSPAFERIAPTPHIPIAKLVGKVEGLIRSLTQIAVLAVAMQLFALLTPIVAQWIVDGAIVSGDRDFLLVLALAYALIAVIKIVLEAVRSWLAIVLATQFNLQWAGRIIGHLLKLPVHWFEMRHTGDIVSRFQSMQAIQQTLTGKLVEVVLDGGFGLIVLAVMLLYSPMLSAFAIAAALAYLLIRVLPHGIYHRLTDEALALEAKAQSHFLESIRAVHTTKLAGLEEQRRARWLNLFVAGVNKRIGAQKMSLGFSLGYSAVFAAEAITVLAVGATMVMDNALTVGMLMAFISYKDDFTSRMQRLIDNLMSMRMISLHVERLADIVLAEKEHTDGFAADKVINRKDFSPSIEFKNLGFRYGANMPWVFRNLHLSIQPGEHIAIVGPSGCGKSTLVKLCLGLLEPTEGVIEIDGMPLSQFGLANWRRLVGAVLQEDQLFSGSLQENISGFDLQTNFELLKQSAQLAGVDNEIEVLPMRYLSQVGDMGSSFSGGQKQRLIIARALYKVPSVLVLDEATSHLDVDKERKVNLAINSLNITRLTIAHRPETIGMADRVVCLDSSLCHDSAVGSFCVN</sequence>
<feature type="transmembrane region" description="Helical" evidence="7">
    <location>
        <begin position="385"/>
        <end position="404"/>
    </location>
</feature>
<dbReference type="Pfam" id="PF00664">
    <property type="entry name" value="ABC_membrane"/>
    <property type="match status" value="1"/>
</dbReference>
<feature type="domain" description="ABC transporter" evidence="8">
    <location>
        <begin position="483"/>
        <end position="705"/>
    </location>
</feature>
<organism evidence="11 12">
    <name type="scientific">Methylomonas rosea</name>
    <dbReference type="NCBI Taxonomy" id="2952227"/>
    <lineage>
        <taxon>Bacteria</taxon>
        <taxon>Pseudomonadati</taxon>
        <taxon>Pseudomonadota</taxon>
        <taxon>Gammaproteobacteria</taxon>
        <taxon>Methylococcales</taxon>
        <taxon>Methylococcaceae</taxon>
        <taxon>Methylomonas</taxon>
    </lineage>
</organism>
<accession>A0ABT1TNW9</accession>
<dbReference type="InterPro" id="IPR003593">
    <property type="entry name" value="AAA+_ATPase"/>
</dbReference>
<dbReference type="Gene3D" id="1.20.1560.10">
    <property type="entry name" value="ABC transporter type 1, transmembrane domain"/>
    <property type="match status" value="1"/>
</dbReference>
<dbReference type="Pfam" id="PF03412">
    <property type="entry name" value="Peptidase_C39"/>
    <property type="match status" value="1"/>
</dbReference>
<dbReference type="Gene3D" id="3.90.70.10">
    <property type="entry name" value="Cysteine proteinases"/>
    <property type="match status" value="1"/>
</dbReference>
<dbReference type="InterPro" id="IPR039421">
    <property type="entry name" value="Type_1_exporter"/>
</dbReference>
<dbReference type="InterPro" id="IPR003439">
    <property type="entry name" value="ABC_transporter-like_ATP-bd"/>
</dbReference>
<feature type="transmembrane region" description="Helical" evidence="7">
    <location>
        <begin position="200"/>
        <end position="218"/>
    </location>
</feature>
<dbReference type="SUPFAM" id="SSF90123">
    <property type="entry name" value="ABC transporter transmembrane region"/>
    <property type="match status" value="1"/>
</dbReference>
<evidence type="ECO:0000259" key="10">
    <source>
        <dbReference type="PROSITE" id="PS50990"/>
    </source>
</evidence>
<keyword evidence="2 7" id="KW-0812">Transmembrane</keyword>
<dbReference type="InterPro" id="IPR036640">
    <property type="entry name" value="ABC1_TM_sf"/>
</dbReference>
<dbReference type="RefSeq" id="WP_256605669.1">
    <property type="nucleotide sequence ID" value="NZ_JANIBL010000006.1"/>
</dbReference>
<evidence type="ECO:0000259" key="8">
    <source>
        <dbReference type="PROSITE" id="PS50893"/>
    </source>
</evidence>
<dbReference type="Gene3D" id="3.40.50.300">
    <property type="entry name" value="P-loop containing nucleotide triphosphate hydrolases"/>
    <property type="match status" value="1"/>
</dbReference>
<keyword evidence="4" id="KW-0067">ATP-binding</keyword>
<evidence type="ECO:0000256" key="2">
    <source>
        <dbReference type="ARBA" id="ARBA00022692"/>
    </source>
</evidence>
<name>A0ABT1TNW9_9GAMM</name>
<feature type="domain" description="Peptidase C39" evidence="10">
    <location>
        <begin position="14"/>
        <end position="133"/>
    </location>
</feature>
<dbReference type="InterPro" id="IPR011527">
    <property type="entry name" value="ABC1_TM_dom"/>
</dbReference>
<dbReference type="Proteomes" id="UP001524570">
    <property type="component" value="Unassembled WGS sequence"/>
</dbReference>
<keyword evidence="12" id="KW-1185">Reference proteome</keyword>
<feature type="transmembrane region" description="Helical" evidence="7">
    <location>
        <begin position="288"/>
        <end position="317"/>
    </location>
</feature>
<dbReference type="InterPro" id="IPR005074">
    <property type="entry name" value="Peptidase_C39"/>
</dbReference>
<dbReference type="PROSITE" id="PS50893">
    <property type="entry name" value="ABC_TRANSPORTER_2"/>
    <property type="match status" value="1"/>
</dbReference>
<evidence type="ECO:0000256" key="5">
    <source>
        <dbReference type="ARBA" id="ARBA00022989"/>
    </source>
</evidence>
<dbReference type="Pfam" id="PF00005">
    <property type="entry name" value="ABC_tran"/>
    <property type="match status" value="1"/>
</dbReference>
<dbReference type="PANTHER" id="PTHR24221:SF606">
    <property type="entry name" value="COLICIN V SECRETION-PROCESSING ATP-BINDING PROTEIN"/>
    <property type="match status" value="1"/>
</dbReference>
<evidence type="ECO:0000256" key="6">
    <source>
        <dbReference type="ARBA" id="ARBA00023136"/>
    </source>
</evidence>
<reference evidence="11 12" key="1">
    <citation type="submission" date="2022-07" db="EMBL/GenBank/DDBJ databases">
        <title>Methylomonas rivi sp. nov., Methylomonas rosea sp. nov., Methylomonas aureus sp. nov. and Methylomonas subterranea sp. nov., four novel methanotrophs isolated from a freshwater creek and the deep terrestrial subsurface.</title>
        <authorList>
            <person name="Abin C."/>
            <person name="Sankaranarayanan K."/>
            <person name="Garner C."/>
            <person name="Sindelar R."/>
            <person name="Kotary K."/>
            <person name="Garner R."/>
            <person name="Barclay S."/>
            <person name="Lawson P."/>
            <person name="Krumholz L."/>
        </authorList>
    </citation>
    <scope>NUCLEOTIDE SEQUENCE [LARGE SCALE GENOMIC DNA]</scope>
    <source>
        <strain evidence="11 12">WSC-7</strain>
    </source>
</reference>
<dbReference type="CDD" id="cd18567">
    <property type="entry name" value="ABC_6TM_CvaB_RaxB_like"/>
    <property type="match status" value="1"/>
</dbReference>
<dbReference type="PROSITE" id="PS50990">
    <property type="entry name" value="PEPTIDASE_C39"/>
    <property type="match status" value="1"/>
</dbReference>
<protein>
    <submittedName>
        <fullName evidence="11">Peptidase domain-containing ABC transporter</fullName>
    </submittedName>
</protein>
<dbReference type="InterPro" id="IPR027417">
    <property type="entry name" value="P-loop_NTPase"/>
</dbReference>
<feature type="transmembrane region" description="Helical" evidence="7">
    <location>
        <begin position="167"/>
        <end position="188"/>
    </location>
</feature>
<keyword evidence="6 7" id="KW-0472">Membrane</keyword>
<gene>
    <name evidence="11" type="ORF">NP589_03230</name>
</gene>
<evidence type="ECO:0000256" key="7">
    <source>
        <dbReference type="SAM" id="Phobius"/>
    </source>
</evidence>
<evidence type="ECO:0000256" key="1">
    <source>
        <dbReference type="ARBA" id="ARBA00004651"/>
    </source>
</evidence>
<dbReference type="SUPFAM" id="SSF52540">
    <property type="entry name" value="P-loop containing nucleoside triphosphate hydrolases"/>
    <property type="match status" value="1"/>
</dbReference>